<evidence type="ECO:0000313" key="2">
    <source>
        <dbReference type="EMBL" id="RKF77090.1"/>
    </source>
</evidence>
<dbReference type="EMBL" id="MCBS01022237">
    <property type="protein sequence ID" value="RKF77090.1"/>
    <property type="molecule type" value="Genomic_DNA"/>
</dbReference>
<dbReference type="AlphaFoldDB" id="A0A420IRB1"/>
<protein>
    <submittedName>
        <fullName evidence="2">Uncharacterized protein</fullName>
    </submittedName>
</protein>
<dbReference type="Proteomes" id="UP000285326">
    <property type="component" value="Unassembled WGS sequence"/>
</dbReference>
<organism evidence="2 3">
    <name type="scientific">Golovinomyces cichoracearum</name>
    <dbReference type="NCBI Taxonomy" id="62708"/>
    <lineage>
        <taxon>Eukaryota</taxon>
        <taxon>Fungi</taxon>
        <taxon>Dikarya</taxon>
        <taxon>Ascomycota</taxon>
        <taxon>Pezizomycotina</taxon>
        <taxon>Leotiomycetes</taxon>
        <taxon>Erysiphales</taxon>
        <taxon>Erysiphaceae</taxon>
        <taxon>Golovinomyces</taxon>
    </lineage>
</organism>
<gene>
    <name evidence="2" type="ORF">GcM1_03710</name>
</gene>
<keyword evidence="1" id="KW-0472">Membrane</keyword>
<reference evidence="2 3" key="1">
    <citation type="journal article" date="2018" name="BMC Genomics">
        <title>Comparative genome analyses reveal sequence features reflecting distinct modes of host-adaptation between dicot and monocot powdery mildew.</title>
        <authorList>
            <person name="Wu Y."/>
            <person name="Ma X."/>
            <person name="Pan Z."/>
            <person name="Kale S.D."/>
            <person name="Song Y."/>
            <person name="King H."/>
            <person name="Zhang Q."/>
            <person name="Presley C."/>
            <person name="Deng X."/>
            <person name="Wei C.I."/>
            <person name="Xiao S."/>
        </authorList>
    </citation>
    <scope>NUCLEOTIDE SEQUENCE [LARGE SCALE GENOMIC DNA]</scope>
    <source>
        <strain evidence="2">UMSG1</strain>
    </source>
</reference>
<keyword evidence="1" id="KW-1133">Transmembrane helix</keyword>
<accession>A0A420IRB1</accession>
<keyword evidence="1" id="KW-0812">Transmembrane</keyword>
<dbReference type="PANTHER" id="PTHR36854:SF1">
    <property type="entry name" value="TRANSMEMBRANE PROTEIN"/>
    <property type="match status" value="1"/>
</dbReference>
<comment type="caution">
    <text evidence="2">The sequence shown here is derived from an EMBL/GenBank/DDBJ whole genome shotgun (WGS) entry which is preliminary data.</text>
</comment>
<dbReference type="PANTHER" id="PTHR36854">
    <property type="entry name" value="CHROMOSOME 9, WHOLE GENOME SHOTGUN SEQUENCE"/>
    <property type="match status" value="1"/>
</dbReference>
<evidence type="ECO:0000313" key="3">
    <source>
        <dbReference type="Proteomes" id="UP000285326"/>
    </source>
</evidence>
<feature type="transmembrane region" description="Helical" evidence="1">
    <location>
        <begin position="108"/>
        <end position="126"/>
    </location>
</feature>
<sequence>MKRIDNDLSFAMIKFYLILTICALILPATSLAPSFCKCTCFTNSTIIPLSSHPQPLSPEQPEPRAPLVGCVTCNKAFCLSHRLPICKDAEEKDVATACFQRDSRQDKIVVVTFIAGTVGLLVWAGIKRLLDKKEKKQSLGQHE</sequence>
<proteinExistence type="predicted"/>
<name>A0A420IRB1_9PEZI</name>
<evidence type="ECO:0000256" key="1">
    <source>
        <dbReference type="SAM" id="Phobius"/>
    </source>
</evidence>